<organism evidence="1 2">
    <name type="scientific">Pseudoduganella dura</name>
    <dbReference type="NCBI Taxonomy" id="321982"/>
    <lineage>
        <taxon>Bacteria</taxon>
        <taxon>Pseudomonadati</taxon>
        <taxon>Pseudomonadota</taxon>
        <taxon>Betaproteobacteria</taxon>
        <taxon>Burkholderiales</taxon>
        <taxon>Oxalobacteraceae</taxon>
        <taxon>Telluria group</taxon>
        <taxon>Pseudoduganella</taxon>
    </lineage>
</organism>
<protein>
    <submittedName>
        <fullName evidence="1">Uncharacterized protein</fullName>
    </submittedName>
</protein>
<accession>A0A6I3XN00</accession>
<dbReference type="RefSeq" id="WP_155711557.1">
    <property type="nucleotide sequence ID" value="NZ_BMWU01000015.1"/>
</dbReference>
<sequence>MMKADELERFGACLRTRLSDQAGRLFDFRLELMEREIAEGWRCMYAQAVLFRKLLPEPLINEQGRAYELEQLRQEIWRPFGQWESGYRSALLCDWYEHPERRAGYRNYLDVGSFDSPSGDPPDPLDRTAYDVLTRRIEADNAHWWYETMTNARDWFVDESFRCTLTPLFLGLPVEDAPPDPALRGEHPGRYWRAVHRSRYRLVFDAADYPAFTKPDWNLRLMAAMAPDFPYDPALSKPSRLAFVQEGDGPLAWALLIDKTDRSPDYRYPPQLILVDRARKNKLKDEHILFANPVKPRFFTHGKGPRSLETELLFHLPRSRRLIEFFEPFVTEALAAAQNPEDQFAR</sequence>
<name>A0A6I3XN00_9BURK</name>
<comment type="caution">
    <text evidence="1">The sequence shown here is derived from an EMBL/GenBank/DDBJ whole genome shotgun (WGS) entry which is preliminary data.</text>
</comment>
<keyword evidence="2" id="KW-1185">Reference proteome</keyword>
<reference evidence="1 2" key="1">
    <citation type="submission" date="2019-11" db="EMBL/GenBank/DDBJ databases">
        <title>Draft Genome Sequences of Six Type Strains of the Genus Massilia.</title>
        <authorList>
            <person name="Miess H."/>
            <person name="Frediansyah A."/>
            <person name="Goeker M."/>
            <person name="Gross H."/>
        </authorList>
    </citation>
    <scope>NUCLEOTIDE SEQUENCE [LARGE SCALE GENOMIC DNA]</scope>
    <source>
        <strain evidence="1 2">DSM 17513</strain>
    </source>
</reference>
<proteinExistence type="predicted"/>
<dbReference type="OrthoDB" id="8775938at2"/>
<evidence type="ECO:0000313" key="2">
    <source>
        <dbReference type="Proteomes" id="UP000431684"/>
    </source>
</evidence>
<gene>
    <name evidence="1" type="ORF">GJV26_26225</name>
</gene>
<evidence type="ECO:0000313" key="1">
    <source>
        <dbReference type="EMBL" id="MUI15930.1"/>
    </source>
</evidence>
<dbReference type="AlphaFoldDB" id="A0A6I3XN00"/>
<dbReference type="EMBL" id="WNWM01000002">
    <property type="protein sequence ID" value="MUI15930.1"/>
    <property type="molecule type" value="Genomic_DNA"/>
</dbReference>
<dbReference type="Proteomes" id="UP000431684">
    <property type="component" value="Unassembled WGS sequence"/>
</dbReference>